<reference evidence="1 3" key="1">
    <citation type="submission" date="2015-07" db="EMBL/GenBank/DDBJ databases">
        <title>A draft genome sequence of Mycobacterium wolinskyi.</title>
        <authorList>
            <person name="de Man T.J."/>
            <person name="Perry K.A."/>
            <person name="Coulliette A.D."/>
            <person name="Jensen B."/>
            <person name="Toney N.C."/>
            <person name="Limbago B.M."/>
            <person name="Noble-Wang J."/>
        </authorList>
    </citation>
    <scope>NUCLEOTIDE SEQUENCE [LARGE SCALE GENOMIC DNA]</scope>
    <source>
        <strain evidence="1 3">CDC_01</strain>
    </source>
</reference>
<dbReference type="InterPro" id="IPR019587">
    <property type="entry name" value="Polyketide_cyclase/dehydratase"/>
</dbReference>
<dbReference type="AlphaFoldDB" id="A0A132PGW4"/>
<accession>A0A132PGW4</accession>
<dbReference type="EMBL" id="LGTW01000018">
    <property type="protein sequence ID" value="KWX21598.1"/>
    <property type="molecule type" value="Genomic_DNA"/>
</dbReference>
<protein>
    <submittedName>
        <fullName evidence="1">Polyketide cyclase / dehydrase and lipid transport</fullName>
    </submittedName>
</protein>
<dbReference type="PATRIC" id="fig|59750.3.peg.2155"/>
<dbReference type="InterPro" id="IPR023393">
    <property type="entry name" value="START-like_dom_sf"/>
</dbReference>
<evidence type="ECO:0000313" key="3">
    <source>
        <dbReference type="Proteomes" id="UP000070612"/>
    </source>
</evidence>
<sequence>MADVDVTQTSSATPEQAWRIASDLWRFDEWLTIFGGWRSEIPERIQKGTKVSSCIKVKGFRNIIHWEVTDYDEPRRIQLHGSGRGGVKIQLDLTVEDNHPGSLFHVHADLGGGVLGGPVGRLVAKVLISDIRKSVENLAALTERSRASR</sequence>
<reference evidence="2 4" key="2">
    <citation type="submission" date="2016-01" db="EMBL/GenBank/DDBJ databases">
        <title>The new phylogeny of the genus Mycobacterium.</title>
        <authorList>
            <person name="Tarcisio F."/>
            <person name="Conor M."/>
            <person name="Antonella G."/>
            <person name="Elisabetta G."/>
            <person name="Giulia F.S."/>
            <person name="Sara T."/>
            <person name="Anna F."/>
            <person name="Clotilde B."/>
            <person name="Roberto B."/>
            <person name="Veronica D.S."/>
            <person name="Fabio R."/>
            <person name="Monica P."/>
            <person name="Olivier J."/>
            <person name="Enrico T."/>
            <person name="Nicola S."/>
        </authorList>
    </citation>
    <scope>NUCLEOTIDE SEQUENCE [LARGE SCALE GENOMIC DNA]</scope>
    <source>
        <strain evidence="2 4">ATCC 700010</strain>
    </source>
</reference>
<organism evidence="1 3">
    <name type="scientific">Mycolicibacterium wolinskyi</name>
    <dbReference type="NCBI Taxonomy" id="59750"/>
    <lineage>
        <taxon>Bacteria</taxon>
        <taxon>Bacillati</taxon>
        <taxon>Actinomycetota</taxon>
        <taxon>Actinomycetes</taxon>
        <taxon>Mycobacteriales</taxon>
        <taxon>Mycobacteriaceae</taxon>
        <taxon>Mycolicibacterium</taxon>
    </lineage>
</organism>
<evidence type="ECO:0000313" key="2">
    <source>
        <dbReference type="EMBL" id="ORX15647.1"/>
    </source>
</evidence>
<proteinExistence type="predicted"/>
<gene>
    <name evidence="1" type="ORF">AFM11_23980</name>
    <name evidence="2" type="ORF">AWC31_24175</name>
</gene>
<dbReference type="Proteomes" id="UP000193964">
    <property type="component" value="Unassembled WGS sequence"/>
</dbReference>
<keyword evidence="3" id="KW-1185">Reference proteome</keyword>
<dbReference type="Pfam" id="PF10604">
    <property type="entry name" value="Polyketide_cyc2"/>
    <property type="match status" value="1"/>
</dbReference>
<dbReference type="OrthoDB" id="3681637at2"/>
<dbReference type="Gene3D" id="3.30.530.20">
    <property type="match status" value="1"/>
</dbReference>
<dbReference type="SUPFAM" id="SSF55961">
    <property type="entry name" value="Bet v1-like"/>
    <property type="match status" value="1"/>
</dbReference>
<dbReference type="STRING" id="59750.AWC31_24175"/>
<dbReference type="EMBL" id="LQQA01000013">
    <property type="protein sequence ID" value="ORX15647.1"/>
    <property type="molecule type" value="Genomic_DNA"/>
</dbReference>
<evidence type="ECO:0000313" key="1">
    <source>
        <dbReference type="EMBL" id="KWX21598.1"/>
    </source>
</evidence>
<name>A0A132PGW4_9MYCO</name>
<dbReference type="RefSeq" id="WP_067853524.1">
    <property type="nucleotide sequence ID" value="NZ_JACKUA010000019.1"/>
</dbReference>
<dbReference type="Proteomes" id="UP000070612">
    <property type="component" value="Unassembled WGS sequence"/>
</dbReference>
<comment type="caution">
    <text evidence="1">The sequence shown here is derived from an EMBL/GenBank/DDBJ whole genome shotgun (WGS) entry which is preliminary data.</text>
</comment>
<evidence type="ECO:0000313" key="4">
    <source>
        <dbReference type="Proteomes" id="UP000193964"/>
    </source>
</evidence>